<dbReference type="GO" id="GO:0005737">
    <property type="term" value="C:cytoplasm"/>
    <property type="evidence" value="ECO:0007669"/>
    <property type="project" value="UniProtKB-ARBA"/>
</dbReference>
<dbReference type="PANTHER" id="PTHR43191">
    <property type="entry name" value="RRNA METHYLTRANSFERASE 3"/>
    <property type="match status" value="1"/>
</dbReference>
<keyword evidence="6" id="KW-1185">Reference proteome</keyword>
<evidence type="ECO:0000259" key="4">
    <source>
        <dbReference type="SMART" id="SM00967"/>
    </source>
</evidence>
<dbReference type="Gene3D" id="3.40.1280.10">
    <property type="match status" value="1"/>
</dbReference>
<proteinExistence type="inferred from homology"/>
<keyword evidence="2 5" id="KW-0489">Methyltransferase</keyword>
<dbReference type="Gene3D" id="3.30.1330.30">
    <property type="match status" value="1"/>
</dbReference>
<feature type="domain" description="RNA 2-O ribose methyltransferase substrate binding" evidence="4">
    <location>
        <begin position="74"/>
        <end position="148"/>
    </location>
</feature>
<dbReference type="GO" id="GO:0006396">
    <property type="term" value="P:RNA processing"/>
    <property type="evidence" value="ECO:0007669"/>
    <property type="project" value="InterPro"/>
</dbReference>
<dbReference type="Pfam" id="PF22435">
    <property type="entry name" value="MRM3-like_sub_bind"/>
    <property type="match status" value="1"/>
</dbReference>
<organism evidence="5 6">
    <name type="scientific">[Clostridium] cellulosi</name>
    <dbReference type="NCBI Taxonomy" id="29343"/>
    <lineage>
        <taxon>Bacteria</taxon>
        <taxon>Bacillati</taxon>
        <taxon>Bacillota</taxon>
        <taxon>Clostridia</taxon>
        <taxon>Eubacteriales</taxon>
        <taxon>Oscillospiraceae</taxon>
        <taxon>Oscillospiraceae incertae sedis</taxon>
    </lineage>
</organism>
<comment type="similarity">
    <text evidence="1">Belongs to the class IV-like SAM-binding methyltransferase superfamily. RNA methyltransferase TrmH family.</text>
</comment>
<dbReference type="GO" id="GO:0003723">
    <property type="term" value="F:RNA binding"/>
    <property type="evidence" value="ECO:0007669"/>
    <property type="project" value="InterPro"/>
</dbReference>
<dbReference type="InterPro" id="IPR029064">
    <property type="entry name" value="Ribosomal_eL30-like_sf"/>
</dbReference>
<protein>
    <submittedName>
        <fullName evidence="5">tRNA/rRNA methyltransferase SpoU</fullName>
    </submittedName>
</protein>
<dbReference type="InterPro" id="IPR013123">
    <property type="entry name" value="SpoU_subst-bd"/>
</dbReference>
<dbReference type="InterPro" id="IPR029026">
    <property type="entry name" value="tRNA_m1G_MTases_N"/>
</dbReference>
<accession>A0A078KR20</accession>
<dbReference type="HOGENOM" id="CLU_021322_3_2_9"/>
<dbReference type="SMART" id="SM00967">
    <property type="entry name" value="SpoU_sub_bind"/>
    <property type="match status" value="1"/>
</dbReference>
<dbReference type="AlphaFoldDB" id="A0A078KR20"/>
<dbReference type="PANTHER" id="PTHR43191:SF2">
    <property type="entry name" value="RRNA METHYLTRANSFERASE 3, MITOCHONDRIAL"/>
    <property type="match status" value="1"/>
</dbReference>
<dbReference type="PATRIC" id="fig|29343.3.peg.485"/>
<dbReference type="GO" id="GO:0032259">
    <property type="term" value="P:methylation"/>
    <property type="evidence" value="ECO:0007669"/>
    <property type="project" value="UniProtKB-KW"/>
</dbReference>
<dbReference type="SUPFAM" id="SSF55315">
    <property type="entry name" value="L30e-like"/>
    <property type="match status" value="1"/>
</dbReference>
<reference evidence="6" key="1">
    <citation type="submission" date="2014-07" db="EMBL/GenBank/DDBJ databases">
        <authorList>
            <person name="Wibberg D."/>
        </authorList>
    </citation>
    <scope>NUCLEOTIDE SEQUENCE [LARGE SCALE GENOMIC DNA]</scope>
    <source>
        <strain evidence="6">DG5</strain>
    </source>
</reference>
<dbReference type="EMBL" id="LM995447">
    <property type="protein sequence ID" value="CDZ23600.1"/>
    <property type="molecule type" value="Genomic_DNA"/>
</dbReference>
<dbReference type="InterPro" id="IPR029028">
    <property type="entry name" value="Alpha/beta_knot_MTases"/>
</dbReference>
<dbReference type="GO" id="GO:0008173">
    <property type="term" value="F:RNA methyltransferase activity"/>
    <property type="evidence" value="ECO:0007669"/>
    <property type="project" value="InterPro"/>
</dbReference>
<keyword evidence="3 5" id="KW-0808">Transferase</keyword>
<evidence type="ECO:0000256" key="2">
    <source>
        <dbReference type="ARBA" id="ARBA00022603"/>
    </source>
</evidence>
<dbReference type="STRING" id="29343.CCDG5_0462"/>
<dbReference type="InterPro" id="IPR053888">
    <property type="entry name" value="MRM3-like_sub_bind"/>
</dbReference>
<sequence>MMHRPLQLLLRKQKRRFNRSLARVQKCARAFVFSSANRWEVVITVISSRENKLVKEYISLRDKRNKRRETGLFVIEGARLSFDAAQSGTELTAVFITPEAQEKYADYCSAIERTGAPVYQITSKVASHLADTRTSQGIFCIAKMRDTSLDITNLNPNGLYLALENLQDPGNLGTILRTAEAMGIDGILLSSGCTDIYSPKVVRASMGAVFRVDFVSGLDLTTALSTLKAKGHTVLAAVAKGGEDLLSVDFSKGAVAVIGNEGNGLTDDCIKACSKSVTVRMRGRAESLNAAAAATVIIWEMTKKLM</sequence>
<dbReference type="Proteomes" id="UP000032431">
    <property type="component" value="Chromosome I"/>
</dbReference>
<evidence type="ECO:0000256" key="3">
    <source>
        <dbReference type="ARBA" id="ARBA00022679"/>
    </source>
</evidence>
<gene>
    <name evidence="5" type="ORF">CCDG5_0462</name>
</gene>
<dbReference type="InterPro" id="IPR051259">
    <property type="entry name" value="rRNA_Methyltransferase"/>
</dbReference>
<dbReference type="InterPro" id="IPR001537">
    <property type="entry name" value="SpoU_MeTrfase"/>
</dbReference>
<dbReference type="KEGG" id="ccel:CCDG5_0462"/>
<dbReference type="SUPFAM" id="SSF75217">
    <property type="entry name" value="alpha/beta knot"/>
    <property type="match status" value="1"/>
</dbReference>
<name>A0A078KR20_9FIRM</name>
<evidence type="ECO:0000313" key="5">
    <source>
        <dbReference type="EMBL" id="CDZ23600.1"/>
    </source>
</evidence>
<evidence type="ECO:0000313" key="6">
    <source>
        <dbReference type="Proteomes" id="UP000032431"/>
    </source>
</evidence>
<dbReference type="Pfam" id="PF00588">
    <property type="entry name" value="SpoU_methylase"/>
    <property type="match status" value="1"/>
</dbReference>
<evidence type="ECO:0000256" key="1">
    <source>
        <dbReference type="ARBA" id="ARBA00007228"/>
    </source>
</evidence>
<dbReference type="CDD" id="cd18095">
    <property type="entry name" value="SpoU-like_rRNA-MTase"/>
    <property type="match status" value="1"/>
</dbReference>